<proteinExistence type="predicted"/>
<keyword evidence="10" id="KW-1185">Reference proteome</keyword>
<sequence length="258" mass="28376">MFAGLSYLEFHSVAILPVIGLLALAARYRLGTRRDVLTATALLATLALVYTTPWDNYLILRGVWWYGEGTVALRFWAAPLGEYLFFVFQPLLVALWAARFPVATERPLSLSLPERALGLLGAGVVALAGVVLLGDDSGLYLGSLLVWSAPILAIQWAFGWPFLLAEWRAVLGATLPPTLYLWLVDRAAIGVGLWTISDRYTTGVDVPLLGLPIEEATFFLLTSLFVVQGLVLYVWLADRLRAVERRDLRTVGALFGGR</sequence>
<keyword evidence="4" id="KW-0125">Carotenoid biosynthesis</keyword>
<evidence type="ECO:0000256" key="1">
    <source>
        <dbReference type="ARBA" id="ARBA00004141"/>
    </source>
</evidence>
<evidence type="ECO:0000256" key="6">
    <source>
        <dbReference type="ARBA" id="ARBA00023136"/>
    </source>
</evidence>
<comment type="caution">
    <text evidence="9">The sequence shown here is derived from an EMBL/GenBank/DDBJ whole genome shotgun (WGS) entry which is preliminary data.</text>
</comment>
<feature type="transmembrane region" description="Helical" evidence="8">
    <location>
        <begin position="179"/>
        <end position="196"/>
    </location>
</feature>
<comment type="subcellular location">
    <subcellularLocation>
        <location evidence="1">Membrane</location>
        <topology evidence="1">Multi-pass membrane protein</topology>
    </subcellularLocation>
</comment>
<evidence type="ECO:0000256" key="7">
    <source>
        <dbReference type="ARBA" id="ARBA00023235"/>
    </source>
</evidence>
<dbReference type="RefSeq" id="WP_310920379.1">
    <property type="nucleotide sequence ID" value="NZ_JAMQON010000004.1"/>
</dbReference>
<name>A0ABU2FEG4_9EURY</name>
<evidence type="ECO:0000256" key="5">
    <source>
        <dbReference type="ARBA" id="ARBA00022989"/>
    </source>
</evidence>
<keyword evidence="7" id="KW-0413">Isomerase</keyword>
<feature type="transmembrane region" description="Helical" evidence="8">
    <location>
        <begin position="36"/>
        <end position="53"/>
    </location>
</feature>
<evidence type="ECO:0000256" key="8">
    <source>
        <dbReference type="SAM" id="Phobius"/>
    </source>
</evidence>
<keyword evidence="5 8" id="KW-1133">Transmembrane helix</keyword>
<dbReference type="NCBIfam" id="TIGR03462">
    <property type="entry name" value="CarR_dom_SF"/>
    <property type="match status" value="2"/>
</dbReference>
<protein>
    <submittedName>
        <fullName evidence="9">Lycopene cyclase domain-containing protein</fullName>
    </submittedName>
</protein>
<evidence type="ECO:0000256" key="3">
    <source>
        <dbReference type="ARBA" id="ARBA00022692"/>
    </source>
</evidence>
<dbReference type="EMBL" id="JAMQON010000004">
    <property type="protein sequence ID" value="MDS0260653.1"/>
    <property type="molecule type" value="Genomic_DNA"/>
</dbReference>
<feature type="transmembrane region" description="Helical" evidence="8">
    <location>
        <begin position="6"/>
        <end position="24"/>
    </location>
</feature>
<organism evidence="9 10">
    <name type="scientific">Haloarcula saliterrae</name>
    <dbReference type="NCBI Taxonomy" id="2950534"/>
    <lineage>
        <taxon>Archaea</taxon>
        <taxon>Methanobacteriati</taxon>
        <taxon>Methanobacteriota</taxon>
        <taxon>Stenosarchaea group</taxon>
        <taxon>Halobacteria</taxon>
        <taxon>Halobacteriales</taxon>
        <taxon>Haloarculaceae</taxon>
        <taxon>Haloarcula</taxon>
    </lineage>
</organism>
<comment type="pathway">
    <text evidence="2">Carotenoid biosynthesis.</text>
</comment>
<evidence type="ECO:0000256" key="2">
    <source>
        <dbReference type="ARBA" id="ARBA00004829"/>
    </source>
</evidence>
<feature type="transmembrane region" description="Helical" evidence="8">
    <location>
        <begin position="139"/>
        <end position="158"/>
    </location>
</feature>
<keyword evidence="6 8" id="KW-0472">Membrane</keyword>
<evidence type="ECO:0000313" key="9">
    <source>
        <dbReference type="EMBL" id="MDS0260653.1"/>
    </source>
</evidence>
<dbReference type="InterPro" id="IPR017825">
    <property type="entry name" value="Lycopene_cyclase_dom"/>
</dbReference>
<dbReference type="Proteomes" id="UP001259659">
    <property type="component" value="Unassembled WGS sequence"/>
</dbReference>
<gene>
    <name evidence="9" type="ORF">NDI56_14700</name>
</gene>
<evidence type="ECO:0000256" key="4">
    <source>
        <dbReference type="ARBA" id="ARBA00022746"/>
    </source>
</evidence>
<feature type="transmembrane region" description="Helical" evidence="8">
    <location>
        <begin position="216"/>
        <end position="236"/>
    </location>
</feature>
<feature type="transmembrane region" description="Helical" evidence="8">
    <location>
        <begin position="116"/>
        <end position="133"/>
    </location>
</feature>
<keyword evidence="3 8" id="KW-0812">Transmembrane</keyword>
<accession>A0ABU2FEG4</accession>
<reference evidence="9 10" key="1">
    <citation type="submission" date="2022-06" db="EMBL/GenBank/DDBJ databases">
        <title>Haloarcula sp. a new haloarchaeum isolate from saline soil.</title>
        <authorList>
            <person name="Strakova D."/>
            <person name="Galisteo C."/>
            <person name="Sanchez-Porro C."/>
            <person name="Ventosa A."/>
        </authorList>
    </citation>
    <scope>NUCLEOTIDE SEQUENCE [LARGE SCALE GENOMIC DNA]</scope>
    <source>
        <strain evidence="9 10">S1CR25-12</strain>
    </source>
</reference>
<evidence type="ECO:0000313" key="10">
    <source>
        <dbReference type="Proteomes" id="UP001259659"/>
    </source>
</evidence>
<feature type="transmembrane region" description="Helical" evidence="8">
    <location>
        <begin position="73"/>
        <end position="96"/>
    </location>
</feature>